<dbReference type="GO" id="GO:0039527">
    <property type="term" value="P:symbiont-mediated suppression of host TRAF-mediated signal transduction"/>
    <property type="evidence" value="ECO:0007669"/>
    <property type="project" value="UniProtKB-KW"/>
</dbReference>
<keyword evidence="16" id="KW-1090">Inhibition of host innate immune response by virus</keyword>
<keyword evidence="30" id="KW-1045">Host mitochondrion</keyword>
<evidence type="ECO:0000256" key="35">
    <source>
        <dbReference type="ARBA" id="ARBA00023296"/>
    </source>
</evidence>
<keyword evidence="23" id="KW-1161">Viral attachment to host cell</keyword>
<keyword evidence="22" id="KW-0863">Zinc-finger</keyword>
<keyword evidence="13" id="KW-1170">Fusion of virus membrane with host endosomal membrane</keyword>
<keyword evidence="35" id="KW-1160">Virus entry into host cell</keyword>
<dbReference type="InterPro" id="IPR002532">
    <property type="entry name" value="Hanta_Gc_N"/>
</dbReference>
<evidence type="ECO:0000256" key="3">
    <source>
        <dbReference type="ARBA" id="ARBA00004244"/>
    </source>
</evidence>
<keyword evidence="26 37" id="KW-0946">Virion</keyword>
<evidence type="ECO:0000256" key="17">
    <source>
        <dbReference type="ARBA" id="ARBA00022647"/>
    </source>
</evidence>
<dbReference type="GO" id="GO:0044178">
    <property type="term" value="C:host cell Golgi membrane"/>
    <property type="evidence" value="ECO:0007669"/>
    <property type="project" value="UniProtKB-SubCell"/>
</dbReference>
<dbReference type="InterPro" id="IPR048791">
    <property type="entry name" value="Gc_C_bunya"/>
</dbReference>
<dbReference type="InterPro" id="IPR002534">
    <property type="entry name" value="Hanta_Gn-H"/>
</dbReference>
<evidence type="ECO:0000256" key="21">
    <source>
        <dbReference type="ARBA" id="ARBA00022737"/>
    </source>
</evidence>
<keyword evidence="28 38" id="KW-1133">Transmembrane helix</keyword>
<evidence type="ECO:0000256" key="25">
    <source>
        <dbReference type="ARBA" id="ARBA00022833"/>
    </source>
</evidence>
<evidence type="ECO:0000256" key="2">
    <source>
        <dbReference type="ARBA" id="ARBA00004181"/>
    </source>
</evidence>
<keyword evidence="31" id="KW-1015">Disulfide bond</keyword>
<dbReference type="GO" id="GO:0019062">
    <property type="term" value="P:virion attachment to host cell"/>
    <property type="evidence" value="ECO:0007669"/>
    <property type="project" value="UniProtKB-KW"/>
</dbReference>
<feature type="transmembrane region" description="Helical" evidence="38">
    <location>
        <begin position="488"/>
        <end position="512"/>
    </location>
</feature>
<evidence type="ECO:0000256" key="13">
    <source>
        <dbReference type="ARBA" id="ARBA00022510"/>
    </source>
</evidence>
<evidence type="ECO:0000256" key="22">
    <source>
        <dbReference type="ARBA" id="ARBA00022771"/>
    </source>
</evidence>
<evidence type="ECO:0000256" key="8">
    <source>
        <dbReference type="ARBA" id="ARBA00004482"/>
    </source>
</evidence>
<dbReference type="InterPro" id="IPR016402">
    <property type="entry name" value="Envelope_glycoprot_Hantavirus"/>
</dbReference>
<proteinExistence type="inferred from homology"/>
<comment type="subcellular location">
    <subcellularLocation>
        <location evidence="4">Host Golgi apparatus membrane</location>
        <topology evidence="4">Multi-pass membrane protein</topology>
    </subcellularLocation>
    <subcellularLocation>
        <location evidence="3">Host Golgi apparatus membrane</location>
        <topology evidence="3">Single-pass type I membrane protein</topology>
    </subcellularLocation>
    <subcellularLocation>
        <location evidence="7">Host cell surface</location>
    </subcellularLocation>
    <subcellularLocation>
        <location evidence="1">Host endoplasmic reticulum membrane</location>
        <topology evidence="1">Multi-pass membrane protein</topology>
    </subcellularLocation>
    <subcellularLocation>
        <location evidence="8">Host endoplasmic reticulum membrane</location>
        <topology evidence="8">Single-pass type I membrane protein</topology>
    </subcellularLocation>
    <subcellularLocation>
        <location evidence="2">Host mitochondrion</location>
    </subcellularLocation>
    <subcellularLocation>
        <location evidence="6">Virion membrane</location>
        <topology evidence="6">Multi-pass membrane protein</topology>
    </subcellularLocation>
    <subcellularLocation>
        <location evidence="5">Virion membrane</location>
        <topology evidence="5">Single-pass membrane protein</topology>
    </subcellularLocation>
</comment>
<evidence type="ECO:0000256" key="11">
    <source>
        <dbReference type="ARBA" id="ARBA00022482"/>
    </source>
</evidence>
<dbReference type="GO" id="GO:0044228">
    <property type="term" value="C:host cell surface"/>
    <property type="evidence" value="ECO:0007669"/>
    <property type="project" value="UniProtKB-SubCell"/>
</dbReference>
<evidence type="ECO:0000256" key="31">
    <source>
        <dbReference type="ARBA" id="ARBA00023157"/>
    </source>
</evidence>
<keyword evidence="19" id="KW-0479">Metal-binding</keyword>
<keyword evidence="29 37" id="KW-0472">Membrane</keyword>
<dbReference type="GO" id="GO:0033650">
    <property type="term" value="C:host cell mitochondrion"/>
    <property type="evidence" value="ECO:0007669"/>
    <property type="project" value="UniProtKB-SubCell"/>
</dbReference>
<evidence type="ECO:0000256" key="18">
    <source>
        <dbReference type="ARBA" id="ARBA00022692"/>
    </source>
</evidence>
<evidence type="ECO:0000256" key="24">
    <source>
        <dbReference type="ARBA" id="ARBA00022812"/>
    </source>
</evidence>
<dbReference type="GO" id="GO:0046718">
    <property type="term" value="P:symbiont entry into host cell"/>
    <property type="evidence" value="ECO:0007669"/>
    <property type="project" value="UniProtKB-KW"/>
</dbReference>
<keyword evidence="17" id="KW-1110">Inhibition of host TRAFs by virus</keyword>
<evidence type="ECO:0000256" key="15">
    <source>
        <dbReference type="ARBA" id="ARBA00022595"/>
    </source>
</evidence>
<evidence type="ECO:0000256" key="5">
    <source>
        <dbReference type="ARBA" id="ARBA00004381"/>
    </source>
</evidence>
<keyword evidence="15" id="KW-1162">Viral penetration into host cytoplasm</keyword>
<evidence type="ECO:0000256" key="26">
    <source>
        <dbReference type="ARBA" id="ARBA00022844"/>
    </source>
</evidence>
<evidence type="ECO:0000256" key="1">
    <source>
        <dbReference type="ARBA" id="ARBA00004153"/>
    </source>
</evidence>
<sequence length="1141" mass="125976">MDRWCLIMLGVLTTVTLGLPRSVYELKVECPHTVVLGQGYVTGSVEVSLITLDQVTDLKVESSCHFDHHANPTMTQKFTQMKWARTASTTDTTNAAETTFESKSTEVQLKGVCTIPSSVFDTTYKVVNGRKTVICYDLACNQTHCQPTVHLLAPIQTCMSVKNCMISLLNSRIQVIYEKTYCISGQLVEGLCFNPVPNLALTQPGHAYDTMTIPIICFLISKKGSNLKIAVELEKLTTKTGCTENALQAYYVCFTGQHSEPLLLPMADDFRSAEIFTRMMMNPKGEDHDMPQSSQGALRIVGPIKGKVPHTETSDTVTGIAFAGLPMYSSFSSLVRKAEPEYVFSPGIITDSNHSSCDKKTLPLTWRGFISLSGEIEKITGCNVFCTLAGPGASCEAYSENGIFNISSPTCLVNKIQKFKGSEQRINFICQRIDHDVIVYCNGQKKVILTKTLVIGQCIYTFTSIFSLIPSVAHSLAVELCVPGIHGWATIALLTTFCFGWILIPTITLIILKILRLLTYSCSHYTTESKFKIILEKVKVEYQKTMGSMVCDICHQECETAKELESHKKSCIEGQCPYCMTLTEATESALQAHYTVCKLTGRFQEALKKSLKKPEVKIGCYRTLGVFRYKSRCYVGLVWAFLLTLELIVWAASADTQLVEVGWSDTAHGVGEIPMKTDLELDFAIASSSSYSYRRKLTNPANPDESVPFHFQLERQVIHAEIQPLGHWMDATFNIKTAFHCYGECKKYSYPWQTTKCFFEKDYQYETSWSCNPPDCPGVGTGCTACGIYLDKLKSVGKAYKLVALKYTRKVCIQLGTEQACKDIDVNDCLVTSAVKVCMIGTISKLQPGDTLLFLGPLEEGGLILKQWCTTTCAFGDPGDIMSTTSGMKCPEHTGSFRKICGFATTPVCEYQGNTVSGFKRLMATKDSFQSFNVSEVHITTNRLEWVDPDSNIKDHINLVLNRDVSFQDLSDNPCKVDLTTQAIDGAWGSGVGFTLTCVAGLTECPNFMTSIKACDMAMCYGASVVNLVRGPNTVRIVGKGGHSGSLFKCCHDKDCTKVGLAASAPHLERVTGYNQVDSNKVYDDGAPPCAIKCWFSKSGEWLMGILNGNWVVIAVLVVVLLISILLFSFLCPIRSHKKQL</sequence>
<keyword evidence="20" id="KW-0732">Signal</keyword>
<dbReference type="Pfam" id="PF01561">
    <property type="entry name" value="Hanta_Gc_N"/>
    <property type="match status" value="1"/>
</dbReference>
<organism evidence="40">
    <name type="scientific">Muleshoe hantavirus</name>
    <dbReference type="NCBI Taxonomy" id="47301"/>
    <lineage>
        <taxon>Viruses</taxon>
        <taxon>Riboviria</taxon>
        <taxon>Orthornavirae</taxon>
        <taxon>Negarnaviricota</taxon>
        <taxon>Polyploviricotina</taxon>
        <taxon>Bunyaviricetes</taxon>
        <taxon>Elliovirales</taxon>
        <taxon>Hantaviridae</taxon>
        <taxon>Mammantavirinae</taxon>
        <taxon>Orthohantavirus</taxon>
    </lineage>
</organism>
<evidence type="ECO:0000256" key="16">
    <source>
        <dbReference type="ARBA" id="ARBA00022632"/>
    </source>
</evidence>
<dbReference type="InterPro" id="IPR012316">
    <property type="entry name" value="ITAM_motif_hantavir-typ"/>
</dbReference>
<keyword evidence="32" id="KW-0325">Glycoprotein</keyword>
<keyword evidence="33" id="KW-1038">Host endoplasmic reticulum</keyword>
<evidence type="ECO:0000256" key="37">
    <source>
        <dbReference type="PIRNR" id="PIRNR003945"/>
    </source>
</evidence>
<evidence type="ECO:0000256" key="9">
    <source>
        <dbReference type="ARBA" id="ARBA00005839"/>
    </source>
</evidence>
<evidence type="ECO:0000256" key="29">
    <source>
        <dbReference type="ARBA" id="ARBA00023136"/>
    </source>
</evidence>
<evidence type="ECO:0000256" key="23">
    <source>
        <dbReference type="ARBA" id="ARBA00022804"/>
    </source>
</evidence>
<dbReference type="EMBL" id="KX066125">
    <property type="protein sequence ID" value="APG29675.1"/>
    <property type="molecule type" value="Viral_cRNA"/>
</dbReference>
<keyword evidence="11" id="KW-1113">Inhibition of host RLR pathway by virus</keyword>
<dbReference type="Pfam" id="PF20679">
    <property type="entry name" value="Hanta_Gn-B"/>
    <property type="match status" value="1"/>
</dbReference>
<evidence type="ECO:0000256" key="34">
    <source>
        <dbReference type="ARBA" id="ARBA00023280"/>
    </source>
</evidence>
<reference evidence="40" key="1">
    <citation type="submission" date="2016-04" db="EMBL/GenBank/DDBJ databases">
        <title>Geographical distribution of Muleshoe virus and other hantaviruses Associated with neotomine or sigmodontine rodents (Cricetidae) in Texas.</title>
        <authorList>
            <person name="Cajimat M.N.B."/>
            <person name="Milazzo M.L."/>
            <person name="Richter M.H."/>
            <person name="Bradley R.D."/>
            <person name="Fulhorst C.F."/>
        </authorList>
    </citation>
    <scope>NUCLEOTIDE SEQUENCE</scope>
    <source>
        <strain evidence="40">HV B0530033</strain>
    </source>
</reference>
<keyword evidence="12" id="KW-1168">Fusion of virus membrane with host membrane</keyword>
<dbReference type="Gene3D" id="1.10.8.1320">
    <property type="match status" value="1"/>
</dbReference>
<evidence type="ECO:0000256" key="14">
    <source>
        <dbReference type="ARBA" id="ARBA00022581"/>
    </source>
</evidence>
<evidence type="ECO:0000313" key="40">
    <source>
        <dbReference type="EMBL" id="APG29675.1"/>
    </source>
</evidence>
<dbReference type="InterPro" id="IPR048790">
    <property type="entry name" value="Gn-B_hanta"/>
</dbReference>
<dbReference type="GO" id="GO:0052170">
    <property type="term" value="P:symbiont-mediated suppression of host innate immune response"/>
    <property type="evidence" value="ECO:0007669"/>
    <property type="project" value="UniProtKB-KW"/>
</dbReference>
<feature type="transmembrane region" description="Helical" evidence="38">
    <location>
        <begin position="1111"/>
        <end position="1132"/>
    </location>
</feature>
<comment type="similarity">
    <text evidence="9 37">Belongs to the hantavirus envelope glycoprotein family.</text>
</comment>
<dbReference type="Pfam" id="PF01567">
    <property type="entry name" value="Hanta_Gn-H"/>
    <property type="match status" value="1"/>
</dbReference>
<evidence type="ECO:0000256" key="36">
    <source>
        <dbReference type="ARBA" id="ARBA00031199"/>
    </source>
</evidence>
<name>A0A3Q8AHC9_9VIRU</name>
<evidence type="ECO:0000256" key="6">
    <source>
        <dbReference type="ARBA" id="ARBA00004385"/>
    </source>
</evidence>
<keyword evidence="34" id="KW-0899">Viral immunoevasion</keyword>
<dbReference type="PROSITE" id="PS51056">
    <property type="entry name" value="ITAM_2"/>
    <property type="match status" value="1"/>
</dbReference>
<evidence type="ECO:0000256" key="33">
    <source>
        <dbReference type="ARBA" id="ARBA00023184"/>
    </source>
</evidence>
<protein>
    <recommendedName>
        <fullName evidence="10 37">Envelopment polyprotein</fullName>
    </recommendedName>
    <alternativeName>
        <fullName evidence="36 37">M polyprotein</fullName>
    </alternativeName>
</protein>
<dbReference type="GO" id="GO:0055036">
    <property type="term" value="C:virion membrane"/>
    <property type="evidence" value="ECO:0007669"/>
    <property type="project" value="UniProtKB-SubCell"/>
</dbReference>
<keyword evidence="24" id="KW-1040">Host Golgi apparatus</keyword>
<evidence type="ECO:0000256" key="10">
    <source>
        <dbReference type="ARBA" id="ARBA00015294"/>
    </source>
</evidence>
<evidence type="ECO:0000256" key="30">
    <source>
        <dbReference type="ARBA" id="ARBA00023147"/>
    </source>
</evidence>
<keyword evidence="18 38" id="KW-0812">Transmembrane</keyword>
<dbReference type="GO" id="GO:0008270">
    <property type="term" value="F:zinc ion binding"/>
    <property type="evidence" value="ECO:0007669"/>
    <property type="project" value="UniProtKB-KW"/>
</dbReference>
<keyword evidence="14" id="KW-0945">Host-virus interaction</keyword>
<dbReference type="Pfam" id="PF20682">
    <property type="entry name" value="Hanta_Gc_C"/>
    <property type="match status" value="1"/>
</dbReference>
<keyword evidence="25" id="KW-0862">Zinc</keyword>
<evidence type="ECO:0000256" key="7">
    <source>
        <dbReference type="ARBA" id="ARBA00004426"/>
    </source>
</evidence>
<evidence type="ECO:0000256" key="32">
    <source>
        <dbReference type="ARBA" id="ARBA00023180"/>
    </source>
</evidence>
<evidence type="ECO:0000256" key="38">
    <source>
        <dbReference type="SAM" id="Phobius"/>
    </source>
</evidence>
<keyword evidence="21" id="KW-0677">Repeat</keyword>
<evidence type="ECO:0000256" key="27">
    <source>
        <dbReference type="ARBA" id="ARBA00022870"/>
    </source>
</evidence>
<dbReference type="PIRSF" id="PIRSF003945">
    <property type="entry name" value="M_poly_HantaV"/>
    <property type="match status" value="1"/>
</dbReference>
<evidence type="ECO:0000256" key="19">
    <source>
        <dbReference type="ARBA" id="ARBA00022723"/>
    </source>
</evidence>
<accession>A0A3Q8AHC9</accession>
<evidence type="ECO:0000259" key="39">
    <source>
        <dbReference type="PROSITE" id="PS51056"/>
    </source>
</evidence>
<keyword evidence="27" id="KW-1043">Host membrane</keyword>
<gene>
    <name evidence="40" type="primary">GPC</name>
</gene>
<evidence type="ECO:0000256" key="4">
    <source>
        <dbReference type="ARBA" id="ARBA00004252"/>
    </source>
</evidence>
<dbReference type="GO" id="GO:0044167">
    <property type="term" value="C:host cell endoplasmic reticulum membrane"/>
    <property type="evidence" value="ECO:0007669"/>
    <property type="project" value="UniProtKB-SubCell"/>
</dbReference>
<evidence type="ECO:0000256" key="20">
    <source>
        <dbReference type="ARBA" id="ARBA00022729"/>
    </source>
</evidence>
<evidence type="ECO:0000256" key="28">
    <source>
        <dbReference type="ARBA" id="ARBA00022989"/>
    </source>
</evidence>
<dbReference type="GO" id="GO:0039654">
    <property type="term" value="P:fusion of virus membrane with host endosome membrane"/>
    <property type="evidence" value="ECO:0007669"/>
    <property type="project" value="UniProtKB-KW"/>
</dbReference>
<feature type="transmembrane region" description="Helical" evidence="38">
    <location>
        <begin position="633"/>
        <end position="652"/>
    </location>
</feature>
<dbReference type="GO" id="GO:0007165">
    <property type="term" value="P:signal transduction"/>
    <property type="evidence" value="ECO:0007669"/>
    <property type="project" value="InterPro"/>
</dbReference>
<feature type="domain" description="ITAM" evidence="39">
    <location>
        <begin position="617"/>
        <end position="640"/>
    </location>
</feature>
<evidence type="ECO:0000256" key="12">
    <source>
        <dbReference type="ARBA" id="ARBA00022506"/>
    </source>
</evidence>